<dbReference type="AlphaFoldDB" id="A0A9W7M372"/>
<dbReference type="Proteomes" id="UP001165190">
    <property type="component" value="Unassembled WGS sequence"/>
</dbReference>
<evidence type="ECO:0000313" key="2">
    <source>
        <dbReference type="EMBL" id="GMI84245.1"/>
    </source>
</evidence>
<organism evidence="2 3">
    <name type="scientific">Hibiscus trionum</name>
    <name type="common">Flower of an hour</name>
    <dbReference type="NCBI Taxonomy" id="183268"/>
    <lineage>
        <taxon>Eukaryota</taxon>
        <taxon>Viridiplantae</taxon>
        <taxon>Streptophyta</taxon>
        <taxon>Embryophyta</taxon>
        <taxon>Tracheophyta</taxon>
        <taxon>Spermatophyta</taxon>
        <taxon>Magnoliopsida</taxon>
        <taxon>eudicotyledons</taxon>
        <taxon>Gunneridae</taxon>
        <taxon>Pentapetalae</taxon>
        <taxon>rosids</taxon>
        <taxon>malvids</taxon>
        <taxon>Malvales</taxon>
        <taxon>Malvaceae</taxon>
        <taxon>Malvoideae</taxon>
        <taxon>Hibiscus</taxon>
    </lineage>
</organism>
<feature type="compositionally biased region" description="Low complexity" evidence="1">
    <location>
        <begin position="76"/>
        <end position="89"/>
    </location>
</feature>
<evidence type="ECO:0000256" key="1">
    <source>
        <dbReference type="SAM" id="MobiDB-lite"/>
    </source>
</evidence>
<dbReference type="PANTHER" id="PTHR35121:SF2">
    <property type="entry name" value="SWIM-TYPE DOMAIN-CONTAINING PROTEIN"/>
    <property type="match status" value="1"/>
</dbReference>
<dbReference type="OrthoDB" id="1696465at2759"/>
<gene>
    <name evidence="2" type="ORF">HRI_002093800</name>
</gene>
<proteinExistence type="predicted"/>
<name>A0A9W7M372_HIBTR</name>
<comment type="caution">
    <text evidence="2">The sequence shown here is derived from an EMBL/GenBank/DDBJ whole genome shotgun (WGS) entry which is preliminary data.</text>
</comment>
<sequence length="114" mass="12259">MAAGAADGLFRSLYEGCISGSNIGIEHRPYHRNCRCALHDKSQGNCPHPFPKSKSVSYPIRRAWSEGNLAMAAGAPSCHSSPSLSPPASGGKHRLGPCKEEEEDVLRETGKVRE</sequence>
<evidence type="ECO:0000313" key="3">
    <source>
        <dbReference type="Proteomes" id="UP001165190"/>
    </source>
</evidence>
<dbReference type="EMBL" id="BSYR01000020">
    <property type="protein sequence ID" value="GMI84245.1"/>
    <property type="molecule type" value="Genomic_DNA"/>
</dbReference>
<feature type="region of interest" description="Disordered" evidence="1">
    <location>
        <begin position="73"/>
        <end position="114"/>
    </location>
</feature>
<accession>A0A9W7M372</accession>
<dbReference type="PANTHER" id="PTHR35121">
    <property type="entry name" value="HOMEODOMAIN PROTEIN 8, PUTATIVE-RELATED"/>
    <property type="match status" value="1"/>
</dbReference>
<protein>
    <submittedName>
        <fullName evidence="2">Uncharacterized protein</fullName>
    </submittedName>
</protein>
<keyword evidence="3" id="KW-1185">Reference proteome</keyword>
<reference evidence="2" key="1">
    <citation type="submission" date="2023-05" db="EMBL/GenBank/DDBJ databases">
        <title>Genome and transcriptome analyses reveal genes involved in the formation of fine ridges on petal epidermal cells in Hibiscus trionum.</title>
        <authorList>
            <person name="Koshimizu S."/>
            <person name="Masuda S."/>
            <person name="Ishii T."/>
            <person name="Shirasu K."/>
            <person name="Hoshino A."/>
            <person name="Arita M."/>
        </authorList>
    </citation>
    <scope>NUCLEOTIDE SEQUENCE</scope>
    <source>
        <strain evidence="2">Hamamatsu line</strain>
    </source>
</reference>